<dbReference type="PANTHER" id="PTHR10366:SF447">
    <property type="entry name" value="HYDROXYSTEROID DEHYDROGENASE_ISOMERASE FAMILY PROTEIN, PUTATIVE (AFU_ORTHOLOGUE AFUA_1G06450)-RELATED"/>
    <property type="match status" value="1"/>
</dbReference>
<keyword evidence="6" id="KW-1185">Reference proteome</keyword>
<dbReference type="InParanoid" id="G2Q6V2"/>
<dbReference type="OrthoDB" id="10058185at2759"/>
<dbReference type="InterPro" id="IPR036291">
    <property type="entry name" value="NAD(P)-bd_dom_sf"/>
</dbReference>
<feature type="domain" description="3-beta hydroxysteroid dehydrogenase/isomerase" evidence="4">
    <location>
        <begin position="74"/>
        <end position="289"/>
    </location>
</feature>
<evidence type="ECO:0000259" key="4">
    <source>
        <dbReference type="Pfam" id="PF01073"/>
    </source>
</evidence>
<dbReference type="HOGENOM" id="CLU_072111_0_0_1"/>
<dbReference type="GeneID" id="11505777"/>
<dbReference type="PANTHER" id="PTHR10366">
    <property type="entry name" value="NAD DEPENDENT EPIMERASE/DEHYDRATASE"/>
    <property type="match status" value="1"/>
</dbReference>
<proteinExistence type="inferred from homology"/>
<protein>
    <recommendedName>
        <fullName evidence="4">3-beta hydroxysteroid dehydrogenase/isomerase domain-containing protein</fullName>
    </recommendedName>
</protein>
<dbReference type="GO" id="GO:0005783">
    <property type="term" value="C:endoplasmic reticulum"/>
    <property type="evidence" value="ECO:0007669"/>
    <property type="project" value="TreeGrafter"/>
</dbReference>
<feature type="region of interest" description="Disordered" evidence="3">
    <location>
        <begin position="309"/>
        <end position="340"/>
    </location>
</feature>
<dbReference type="InterPro" id="IPR050425">
    <property type="entry name" value="NAD(P)_dehydrat-like"/>
</dbReference>
<organism evidence="5 6">
    <name type="scientific">Thermothelomyces thermophilus (strain ATCC 42464 / BCRC 31852 / DSM 1799)</name>
    <name type="common">Sporotrichum thermophile</name>
    <dbReference type="NCBI Taxonomy" id="573729"/>
    <lineage>
        <taxon>Eukaryota</taxon>
        <taxon>Fungi</taxon>
        <taxon>Dikarya</taxon>
        <taxon>Ascomycota</taxon>
        <taxon>Pezizomycotina</taxon>
        <taxon>Sordariomycetes</taxon>
        <taxon>Sordariomycetidae</taxon>
        <taxon>Sordariales</taxon>
        <taxon>Chaetomiaceae</taxon>
        <taxon>Thermothelomyces</taxon>
    </lineage>
</organism>
<dbReference type="eggNOG" id="KOG1430">
    <property type="taxonomic scope" value="Eukaryota"/>
</dbReference>
<dbReference type="KEGG" id="mtm:MYCTH_2295876"/>
<dbReference type="Proteomes" id="UP000007322">
    <property type="component" value="Chromosome 1"/>
</dbReference>
<evidence type="ECO:0000313" key="5">
    <source>
        <dbReference type="EMBL" id="AEO53930.1"/>
    </source>
</evidence>
<evidence type="ECO:0000256" key="1">
    <source>
        <dbReference type="ARBA" id="ARBA00023002"/>
    </source>
</evidence>
<dbReference type="VEuPathDB" id="FungiDB:MYCTH_2295876"/>
<evidence type="ECO:0000256" key="3">
    <source>
        <dbReference type="SAM" id="MobiDB-lite"/>
    </source>
</evidence>
<comment type="similarity">
    <text evidence="2">Belongs to the NAD(P)-dependent epimerase/dehydratase family. Dihydroflavonol-4-reductase subfamily.</text>
</comment>
<dbReference type="RefSeq" id="XP_003659175.1">
    <property type="nucleotide sequence ID" value="XM_003659127.1"/>
</dbReference>
<dbReference type="GO" id="GO:0000252">
    <property type="term" value="F:3-beta-hydroxysteroid dehydrogenase [NAD(P)+]/C4-decarboxylase activity"/>
    <property type="evidence" value="ECO:0007669"/>
    <property type="project" value="TreeGrafter"/>
</dbReference>
<reference evidence="5 6" key="1">
    <citation type="journal article" date="2011" name="Nat. Biotechnol.">
        <title>Comparative genomic analysis of the thermophilic biomass-degrading fungi Myceliophthora thermophila and Thielavia terrestris.</title>
        <authorList>
            <person name="Berka R.M."/>
            <person name="Grigoriev I.V."/>
            <person name="Otillar R."/>
            <person name="Salamov A."/>
            <person name="Grimwood J."/>
            <person name="Reid I."/>
            <person name="Ishmael N."/>
            <person name="John T."/>
            <person name="Darmond C."/>
            <person name="Moisan M.-C."/>
            <person name="Henrissat B."/>
            <person name="Coutinho P.M."/>
            <person name="Lombard V."/>
            <person name="Natvig D.O."/>
            <person name="Lindquist E."/>
            <person name="Schmutz J."/>
            <person name="Lucas S."/>
            <person name="Harris P."/>
            <person name="Powlowski J."/>
            <person name="Bellemare A."/>
            <person name="Taylor D."/>
            <person name="Butler G."/>
            <person name="de Vries R.P."/>
            <person name="Allijn I.E."/>
            <person name="van den Brink J."/>
            <person name="Ushinsky S."/>
            <person name="Storms R."/>
            <person name="Powell A.J."/>
            <person name="Paulsen I.T."/>
            <person name="Elbourne L.D.H."/>
            <person name="Baker S.E."/>
            <person name="Magnuson J."/>
            <person name="LaBoissiere S."/>
            <person name="Clutterbuck A.J."/>
            <person name="Martinez D."/>
            <person name="Wogulis M."/>
            <person name="de Leon A.L."/>
            <person name="Rey M.W."/>
            <person name="Tsang A."/>
        </authorList>
    </citation>
    <scope>NUCLEOTIDE SEQUENCE [LARGE SCALE GENOMIC DNA]</scope>
    <source>
        <strain evidence="6">ATCC 42464 / BCRC 31852 / DSM 1799</strain>
    </source>
</reference>
<dbReference type="Pfam" id="PF01073">
    <property type="entry name" value="3Beta_HSD"/>
    <property type="match status" value="1"/>
</dbReference>
<dbReference type="Gene3D" id="3.40.50.720">
    <property type="entry name" value="NAD(P)-binding Rossmann-like Domain"/>
    <property type="match status" value="1"/>
</dbReference>
<dbReference type="InterPro" id="IPR002225">
    <property type="entry name" value="3Beta_OHSteriod_DH/Estase"/>
</dbReference>
<dbReference type="STRING" id="573729.G2Q6V2"/>
<sequence>MMLSAVAAIVAIAVLAVAWLFHINAAMQDVPEGAHRASPHRWTKQQLQDTYERVKQKPVDFTKLLPPRLGRRYVVVGGSGLVGGDIVLQLLQRGESPESIRIVDFAPINRRDMLEAAARCDFVKADIASRSSVETAFAKPWPGSVAKLPLTVFHTAAVVRPQERSLLLYHRISRVNRDGAVNVLETARAAGADVFIATSSASVSIVPPNFWIWPWQRSPTNYFQVADEKDFDAPLRPHHLFFSNYAFSKAEAERAVCTANRDSFRTGTIRPGQPIYGQKTDPVLGIILRTGDNHTWIPHVVQTLSTRATWPSPISSSKPPSPPRATTANPCPLVPAAPST</sequence>
<dbReference type="OMA" id="WAEPKHY"/>
<evidence type="ECO:0000256" key="2">
    <source>
        <dbReference type="ARBA" id="ARBA00023445"/>
    </source>
</evidence>
<dbReference type="SUPFAM" id="SSF51735">
    <property type="entry name" value="NAD(P)-binding Rossmann-fold domains"/>
    <property type="match status" value="1"/>
</dbReference>
<dbReference type="GO" id="GO:0006696">
    <property type="term" value="P:ergosterol biosynthetic process"/>
    <property type="evidence" value="ECO:0007669"/>
    <property type="project" value="TreeGrafter"/>
</dbReference>
<keyword evidence="1" id="KW-0560">Oxidoreductase</keyword>
<dbReference type="AlphaFoldDB" id="G2Q6V2"/>
<evidence type="ECO:0000313" key="6">
    <source>
        <dbReference type="Proteomes" id="UP000007322"/>
    </source>
</evidence>
<gene>
    <name evidence="5" type="ORF">MYCTH_2295876</name>
</gene>
<name>G2Q6V2_THET4</name>
<dbReference type="EMBL" id="CP003002">
    <property type="protein sequence ID" value="AEO53930.1"/>
    <property type="molecule type" value="Genomic_DNA"/>
</dbReference>
<accession>G2Q6V2</accession>